<evidence type="ECO:0000313" key="3">
    <source>
        <dbReference type="Proteomes" id="UP000037178"/>
    </source>
</evidence>
<reference evidence="2 3" key="1">
    <citation type="submission" date="2015-06" db="EMBL/GenBank/DDBJ databases">
        <title>Draft genome sequence of an Alphaproteobacteria species associated to the Mediterranean sponge Oscarella lobularis.</title>
        <authorList>
            <person name="Jourda C."/>
            <person name="Santini S."/>
            <person name="Claverie J.-M."/>
        </authorList>
    </citation>
    <scope>NUCLEOTIDE SEQUENCE [LARGE SCALE GENOMIC DNA]</scope>
    <source>
        <strain evidence="2">IGS</strain>
    </source>
</reference>
<dbReference type="SUPFAM" id="SSF53448">
    <property type="entry name" value="Nucleotide-diphospho-sugar transferases"/>
    <property type="match status" value="1"/>
</dbReference>
<evidence type="ECO:0000313" key="2">
    <source>
        <dbReference type="EMBL" id="KMW59837.1"/>
    </source>
</evidence>
<dbReference type="EC" id="2.4.1.-" evidence="2"/>
<dbReference type="RefSeq" id="WP_049645254.1">
    <property type="nucleotide sequence ID" value="NZ_LFTY01000002.1"/>
</dbReference>
<dbReference type="STRING" id="1675527.AIOL_004821"/>
<organism evidence="2 3">
    <name type="scientific">Candidatus Rhodobacter oscarellae</name>
    <dbReference type="NCBI Taxonomy" id="1675527"/>
    <lineage>
        <taxon>Bacteria</taxon>
        <taxon>Pseudomonadati</taxon>
        <taxon>Pseudomonadota</taxon>
        <taxon>Alphaproteobacteria</taxon>
        <taxon>Rhodobacterales</taxon>
        <taxon>Rhodobacter group</taxon>
        <taxon>Rhodobacter</taxon>
    </lineage>
</organism>
<name>A0A0J9EAM2_9RHOB</name>
<dbReference type="EMBL" id="LFTY01000002">
    <property type="protein sequence ID" value="KMW59837.1"/>
    <property type="molecule type" value="Genomic_DNA"/>
</dbReference>
<sequence>MATHFGAAFIDAQLGSIAEQSHKDWSLWVSDDGSSDATRSRIDAFARAHPEHEVQLFDGPQMGAAANFLSLLARLKPGERHFVALADQDDVWFPDKLGRALRALEPLDDAPAVYASAQTYTDAALSNPRPSRAYPRGPSFSNALLQNILSGSSIVLTPNAVDLLASVLPDQAPKFLDWWIYQVMTGCEAHVIYDPEPSLFYRQHSGNILGEGHGLRARARRVLLLYGSGYRAWLDAQLPALERAKGQFSAENQRVFERFLAARQGFAPKRPVALWRTGVHRQSPLETALLLSASAFGRL</sequence>
<dbReference type="Proteomes" id="UP000037178">
    <property type="component" value="Unassembled WGS sequence"/>
</dbReference>
<keyword evidence="3" id="KW-1185">Reference proteome</keyword>
<dbReference type="OrthoDB" id="9802649at2"/>
<dbReference type="Gene3D" id="3.90.550.10">
    <property type="entry name" value="Spore Coat Polysaccharide Biosynthesis Protein SpsA, Chain A"/>
    <property type="match status" value="1"/>
</dbReference>
<protein>
    <submittedName>
        <fullName evidence="2">Alpha-L-Rha alpha-1,3-L-rhamnosyltransferase</fullName>
        <ecNumber evidence="2">2.4.1.-</ecNumber>
    </submittedName>
</protein>
<evidence type="ECO:0000259" key="1">
    <source>
        <dbReference type="Pfam" id="PF00535"/>
    </source>
</evidence>
<dbReference type="PATRIC" id="fig|1675527.3.peg.5056"/>
<keyword evidence="2" id="KW-0328">Glycosyltransferase</keyword>
<dbReference type="InterPro" id="IPR029044">
    <property type="entry name" value="Nucleotide-diphossugar_trans"/>
</dbReference>
<dbReference type="InterPro" id="IPR001173">
    <property type="entry name" value="Glyco_trans_2-like"/>
</dbReference>
<proteinExistence type="predicted"/>
<feature type="domain" description="Glycosyltransferase 2-like" evidence="1">
    <location>
        <begin position="3"/>
        <end position="132"/>
    </location>
</feature>
<gene>
    <name evidence="2" type="ORF">AIOL_004821</name>
</gene>
<comment type="caution">
    <text evidence="2">The sequence shown here is derived from an EMBL/GenBank/DDBJ whole genome shotgun (WGS) entry which is preliminary data.</text>
</comment>
<dbReference type="GO" id="GO:0016757">
    <property type="term" value="F:glycosyltransferase activity"/>
    <property type="evidence" value="ECO:0007669"/>
    <property type="project" value="UniProtKB-KW"/>
</dbReference>
<dbReference type="Pfam" id="PF00535">
    <property type="entry name" value="Glycos_transf_2"/>
    <property type="match status" value="1"/>
</dbReference>
<accession>A0A0J9EAM2</accession>
<keyword evidence="2" id="KW-0808">Transferase</keyword>
<dbReference type="AlphaFoldDB" id="A0A0J9EAM2"/>